<accession>A0ACD0NUP1</accession>
<organism evidence="1 2">
    <name type="scientific">Violaceomyces palustris</name>
    <dbReference type="NCBI Taxonomy" id="1673888"/>
    <lineage>
        <taxon>Eukaryota</taxon>
        <taxon>Fungi</taxon>
        <taxon>Dikarya</taxon>
        <taxon>Basidiomycota</taxon>
        <taxon>Ustilaginomycotina</taxon>
        <taxon>Ustilaginomycetes</taxon>
        <taxon>Violaceomycetales</taxon>
        <taxon>Violaceomycetaceae</taxon>
        <taxon>Violaceomyces</taxon>
    </lineage>
</organism>
<dbReference type="EMBL" id="KZ820037">
    <property type="protein sequence ID" value="PWN49526.1"/>
    <property type="molecule type" value="Genomic_DNA"/>
</dbReference>
<protein>
    <submittedName>
        <fullName evidence="1">Uncharacterized protein</fullName>
    </submittedName>
</protein>
<dbReference type="Proteomes" id="UP000245626">
    <property type="component" value="Unassembled WGS sequence"/>
</dbReference>
<reference evidence="1 2" key="1">
    <citation type="journal article" date="2018" name="Mol. Biol. Evol.">
        <title>Broad Genomic Sampling Reveals a Smut Pathogenic Ancestry of the Fungal Clade Ustilaginomycotina.</title>
        <authorList>
            <person name="Kijpornyongpan T."/>
            <person name="Mondo S.J."/>
            <person name="Barry K."/>
            <person name="Sandor L."/>
            <person name="Lee J."/>
            <person name="Lipzen A."/>
            <person name="Pangilinan J."/>
            <person name="LaButti K."/>
            <person name="Hainaut M."/>
            <person name="Henrissat B."/>
            <person name="Grigoriev I.V."/>
            <person name="Spatafora J.W."/>
            <person name="Aime M.C."/>
        </authorList>
    </citation>
    <scope>NUCLEOTIDE SEQUENCE [LARGE SCALE GENOMIC DNA]</scope>
    <source>
        <strain evidence="1 2">SA 807</strain>
    </source>
</reference>
<gene>
    <name evidence="1" type="ORF">IE53DRAFT_317475</name>
</gene>
<name>A0ACD0NUP1_9BASI</name>
<evidence type="ECO:0000313" key="1">
    <source>
        <dbReference type="EMBL" id="PWN49526.1"/>
    </source>
</evidence>
<keyword evidence="2" id="KW-1185">Reference proteome</keyword>
<sequence length="232" mass="27124">MDPFQVRMDFLFMLKRLNASQQSIHKNLAFAAKHSLTCSDDLWECIVSECEKGSLNTRINIIFLLDALFTDEYFASSGLSPLYRPLLARDLDHLIDLAVPPQSWDAVLNLGTVKQIVSSWKKKQILDREFLSAIEMKLEAREAQLQDLSLSERDSFTSASRPEVLQRIEEDRERHKRLRERVWILPPNDFSGLFSERRHTVEFDQSWDDTSDFNEDDADAIKEEKVKWWGWS</sequence>
<evidence type="ECO:0000313" key="2">
    <source>
        <dbReference type="Proteomes" id="UP000245626"/>
    </source>
</evidence>
<proteinExistence type="predicted"/>